<feature type="binding site" evidence="19">
    <location>
        <begin position="259"/>
        <end position="264"/>
    </location>
    <ligand>
        <name>FMN</name>
        <dbReference type="ChEBI" id="CHEBI:58210"/>
    </ligand>
</feature>
<dbReference type="GO" id="GO:0003958">
    <property type="term" value="F:NADPH-hemoprotein reductase activity"/>
    <property type="evidence" value="ECO:0007669"/>
    <property type="project" value="UniProtKB-UniRule"/>
</dbReference>
<dbReference type="PRINTS" id="PR00369">
    <property type="entry name" value="FLAVODOXIN"/>
</dbReference>
<keyword evidence="12 19" id="KW-0560">Oxidoreductase</keyword>
<comment type="catalytic activity">
    <reaction evidence="19">
        <text>2 oxidized [cytochrome P450] + NADPH = 2 reduced [cytochrome P450] + NADP(+) + H(+)</text>
        <dbReference type="Rhea" id="RHEA:24040"/>
        <dbReference type="Rhea" id="RHEA-COMP:14627"/>
        <dbReference type="Rhea" id="RHEA-COMP:14628"/>
        <dbReference type="ChEBI" id="CHEBI:15378"/>
        <dbReference type="ChEBI" id="CHEBI:55376"/>
        <dbReference type="ChEBI" id="CHEBI:57783"/>
        <dbReference type="ChEBI" id="CHEBI:58349"/>
        <dbReference type="ChEBI" id="CHEBI:60344"/>
        <dbReference type="EC" id="1.6.2.4"/>
    </reaction>
</comment>
<protein>
    <recommendedName>
        <fullName evidence="19">NADPH--cytochrome P450 reductase</fullName>
        <shortName evidence="19">CPR</shortName>
        <shortName evidence="19">P450R</shortName>
        <ecNumber evidence="19">1.6.2.4</ecNumber>
    </recommendedName>
</protein>
<dbReference type="Pfam" id="PF00175">
    <property type="entry name" value="NAD_binding_1"/>
    <property type="match status" value="1"/>
</dbReference>
<comment type="similarity">
    <text evidence="19">In the N-terminal section; belongs to the flavodoxin family.</text>
</comment>
<keyword evidence="11" id="KW-1133">Transmembrane helix</keyword>
<dbReference type="Proteomes" id="UP000244309">
    <property type="component" value="Unassembled WGS sequence"/>
</dbReference>
<dbReference type="PROSITE" id="PS50902">
    <property type="entry name" value="FLAVODOXIN_LIKE"/>
    <property type="match status" value="1"/>
</dbReference>
<dbReference type="VEuPathDB" id="FungiDB:CXQ85_003958"/>
<feature type="compositionally biased region" description="Basic and acidic residues" evidence="20">
    <location>
        <begin position="1"/>
        <end position="11"/>
    </location>
</feature>
<feature type="binding site" evidence="19">
    <location>
        <position position="475"/>
    </location>
    <ligand>
        <name>NADP(+)</name>
        <dbReference type="ChEBI" id="CHEBI:58349"/>
    </ligand>
</feature>
<evidence type="ECO:0000256" key="19">
    <source>
        <dbReference type="HAMAP-Rule" id="MF_03212"/>
    </source>
</evidence>
<dbReference type="InterPro" id="IPR029039">
    <property type="entry name" value="Flavoprotein-like_sf"/>
</dbReference>
<keyword evidence="1 19" id="KW-1003">Cell membrane</keyword>
<dbReference type="GO" id="GO:0050660">
    <property type="term" value="F:flavin adenine dinucleotide binding"/>
    <property type="evidence" value="ECO:0007669"/>
    <property type="project" value="UniProtKB-UniRule"/>
</dbReference>
<evidence type="ECO:0000256" key="18">
    <source>
        <dbReference type="ARBA" id="ARBA00023221"/>
    </source>
</evidence>
<dbReference type="AlphaFoldDB" id="A0A2V1B1D6"/>
<feature type="region of interest" description="Disordered" evidence="20">
    <location>
        <begin position="1"/>
        <end position="33"/>
    </location>
</feature>
<reference evidence="23 24" key="1">
    <citation type="submission" date="2017-12" db="EMBL/GenBank/DDBJ databases">
        <title>Genome Sequence of a Multidrug-Resistant Candida haemulonii Isolate from a Patient with Chronic Leg Ulcers in Israel.</title>
        <authorList>
            <person name="Chow N.A."/>
            <person name="Gade L."/>
            <person name="Batra D."/>
            <person name="Rowe L.A."/>
            <person name="Ben-Ami R."/>
            <person name="Loparev V.N."/>
            <person name="Litvintseva A.P."/>
        </authorList>
    </citation>
    <scope>NUCLEOTIDE SEQUENCE [LARGE SCALE GENOMIC DNA]</scope>
    <source>
        <strain evidence="23 24">B11899</strain>
    </source>
</reference>
<comment type="cofactor">
    <cofactor evidence="19">
        <name>FAD</name>
        <dbReference type="ChEBI" id="CHEBI:57692"/>
    </cofactor>
    <text evidence="19">Binds 1 FAD per monomer.</text>
</comment>
<dbReference type="PRINTS" id="PR00371">
    <property type="entry name" value="FPNCR"/>
</dbReference>
<feature type="domain" description="Flavodoxin-like" evidence="21">
    <location>
        <begin position="253"/>
        <end position="397"/>
    </location>
</feature>
<comment type="caution">
    <text evidence="23">The sequence shown here is derived from an EMBL/GenBank/DDBJ whole genome shotgun (WGS) entry which is preliminary data.</text>
</comment>
<evidence type="ECO:0000256" key="3">
    <source>
        <dbReference type="ARBA" id="ARBA00022630"/>
    </source>
</evidence>
<organism evidence="23 24">
    <name type="scientific">Candidozyma haemuli</name>
    <dbReference type="NCBI Taxonomy" id="45357"/>
    <lineage>
        <taxon>Eukaryota</taxon>
        <taxon>Fungi</taxon>
        <taxon>Dikarya</taxon>
        <taxon>Ascomycota</taxon>
        <taxon>Saccharomycotina</taxon>
        <taxon>Pichiomycetes</taxon>
        <taxon>Metschnikowiaceae</taxon>
        <taxon>Candidozyma</taxon>
    </lineage>
</organism>
<evidence type="ECO:0000256" key="13">
    <source>
        <dbReference type="ARBA" id="ARBA00023011"/>
    </source>
</evidence>
<dbReference type="SUPFAM" id="SSF52218">
    <property type="entry name" value="Flavoproteins"/>
    <property type="match status" value="1"/>
</dbReference>
<comment type="function">
    <text evidence="19">This enzyme is required for electron transfer from NADP to cytochrome P450 in microsomes. It can also provide electron transfer to heme oxygenase and cytochrome B5. Involved in ergosterol biosynthesis.</text>
</comment>
<dbReference type="FunFam" id="2.40.30.10:FF:000100">
    <property type="entry name" value="NADPH--cytochrome P450 reductase"/>
    <property type="match status" value="1"/>
</dbReference>
<feature type="binding site" evidence="19">
    <location>
        <begin position="664"/>
        <end position="667"/>
    </location>
    <ligand>
        <name>FAD</name>
        <dbReference type="ChEBI" id="CHEBI:57692"/>
    </ligand>
</feature>
<dbReference type="SUPFAM" id="SSF63380">
    <property type="entry name" value="Riboflavin synthase domain-like"/>
    <property type="match status" value="1"/>
</dbReference>
<dbReference type="EMBL" id="PKFO01000011">
    <property type="protein sequence ID" value="PVH23666.1"/>
    <property type="molecule type" value="Genomic_DNA"/>
</dbReference>
<keyword evidence="16 19" id="KW-0472">Membrane</keyword>
<dbReference type="Gene3D" id="3.40.50.360">
    <property type="match status" value="1"/>
</dbReference>
<dbReference type="InterPro" id="IPR039261">
    <property type="entry name" value="FNR_nucleotide-bd"/>
</dbReference>
<keyword evidence="3 19" id="KW-0285">Flavoprotein</keyword>
<dbReference type="GO" id="GO:0050661">
    <property type="term" value="F:NADP binding"/>
    <property type="evidence" value="ECO:0007669"/>
    <property type="project" value="UniProtKB-UniRule"/>
</dbReference>
<keyword evidence="17 19" id="KW-1207">Sterol metabolism</keyword>
<dbReference type="Gene3D" id="2.40.30.10">
    <property type="entry name" value="Translation factors"/>
    <property type="match status" value="1"/>
</dbReference>
<dbReference type="GO" id="GO:0006696">
    <property type="term" value="P:ergosterol biosynthetic process"/>
    <property type="evidence" value="ECO:0007669"/>
    <property type="project" value="UniProtKB-UniRule"/>
</dbReference>
<dbReference type="FunFam" id="3.40.50.80:FF:000018">
    <property type="entry name" value="NADPH--cytochrome P450 reductase"/>
    <property type="match status" value="1"/>
</dbReference>
<evidence type="ECO:0000256" key="1">
    <source>
        <dbReference type="ARBA" id="ARBA00022475"/>
    </source>
</evidence>
<feature type="binding site" evidence="19">
    <location>
        <position position="834"/>
    </location>
    <ligand>
        <name>NADP(+)</name>
        <dbReference type="ChEBI" id="CHEBI:58349"/>
    </ligand>
</feature>
<evidence type="ECO:0000256" key="2">
    <source>
        <dbReference type="ARBA" id="ARBA00022516"/>
    </source>
</evidence>
<comment type="cofactor">
    <cofactor evidence="19">
        <name>FMN</name>
        <dbReference type="ChEBI" id="CHEBI:58210"/>
    </cofactor>
    <text evidence="19">Binds 1 FMN per monomer.</text>
</comment>
<evidence type="ECO:0000256" key="15">
    <source>
        <dbReference type="ARBA" id="ARBA00023128"/>
    </source>
</evidence>
<dbReference type="OrthoDB" id="1856718at2759"/>
<keyword evidence="14 19" id="KW-0443">Lipid metabolism</keyword>
<keyword evidence="18 19" id="KW-0753">Steroid metabolism</keyword>
<evidence type="ECO:0000256" key="11">
    <source>
        <dbReference type="ARBA" id="ARBA00022989"/>
    </source>
</evidence>
<feature type="binding site" evidence="19">
    <location>
        <position position="380"/>
    </location>
    <ligand>
        <name>FMN</name>
        <dbReference type="ChEBI" id="CHEBI:58210"/>
    </ligand>
</feature>
<proteinExistence type="inferred from homology"/>
<comment type="caution">
    <text evidence="19">Lacks conserved residue(s) required for the propagation of feature annotation.</text>
</comment>
<dbReference type="Gene3D" id="1.20.990.10">
    <property type="entry name" value="NADPH-cytochrome p450 Reductase, Chain A, domain 3"/>
    <property type="match status" value="1"/>
</dbReference>
<dbReference type="InterPro" id="IPR001709">
    <property type="entry name" value="Flavoprot_Pyr_Nucl_cyt_Rdtase"/>
</dbReference>
<feature type="binding site" evidence="19">
    <location>
        <position position="728"/>
    </location>
    <ligand>
        <name>NADP(+)</name>
        <dbReference type="ChEBI" id="CHEBI:58349"/>
    </ligand>
</feature>
<evidence type="ECO:0000259" key="22">
    <source>
        <dbReference type="PROSITE" id="PS51384"/>
    </source>
</evidence>
<dbReference type="GO" id="GO:0005886">
    <property type="term" value="C:plasma membrane"/>
    <property type="evidence" value="ECO:0007669"/>
    <property type="project" value="UniProtKB-SubCell"/>
</dbReference>
<evidence type="ECO:0000256" key="7">
    <source>
        <dbReference type="ARBA" id="ARBA00022824"/>
    </source>
</evidence>
<dbReference type="Pfam" id="PF01454">
    <property type="entry name" value="MAGE"/>
    <property type="match status" value="1"/>
</dbReference>
<keyword evidence="4 19" id="KW-0288">FMN</keyword>
<dbReference type="Pfam" id="PF00667">
    <property type="entry name" value="FAD_binding_1"/>
    <property type="match status" value="1"/>
</dbReference>
<evidence type="ECO:0000256" key="8">
    <source>
        <dbReference type="ARBA" id="ARBA00022827"/>
    </source>
</evidence>
<keyword evidence="2 19" id="KW-0444">Lipid biosynthesis</keyword>
<evidence type="ECO:0000256" key="5">
    <source>
        <dbReference type="ARBA" id="ARBA00022692"/>
    </source>
</evidence>
<feature type="binding site" evidence="19">
    <location>
        <begin position="792"/>
        <end position="793"/>
    </location>
    <ligand>
        <name>NADP(+)</name>
        <dbReference type="ChEBI" id="CHEBI:58349"/>
    </ligand>
</feature>
<dbReference type="STRING" id="45357.A0A2V1B1D6"/>
<keyword evidence="24" id="KW-1185">Reference proteome</keyword>
<keyword evidence="13 19" id="KW-0756">Sterol biosynthesis</keyword>
<evidence type="ECO:0000256" key="12">
    <source>
        <dbReference type="ARBA" id="ARBA00023002"/>
    </source>
</evidence>
<dbReference type="InterPro" id="IPR023173">
    <property type="entry name" value="NADPH_Cyt_P450_Rdtase_alpha"/>
</dbReference>
<dbReference type="InterPro" id="IPR017938">
    <property type="entry name" value="Riboflavin_synthase-like_b-brl"/>
</dbReference>
<dbReference type="InterPro" id="IPR008254">
    <property type="entry name" value="Flavodoxin/NO_synth"/>
</dbReference>
<dbReference type="InterPro" id="IPR023208">
    <property type="entry name" value="P450R"/>
</dbReference>
<dbReference type="GO" id="GO:0005829">
    <property type="term" value="C:cytosol"/>
    <property type="evidence" value="ECO:0007669"/>
    <property type="project" value="TreeGrafter"/>
</dbReference>
<feature type="binding site" evidence="19">
    <location>
        <begin position="798"/>
        <end position="802"/>
    </location>
    <ligand>
        <name>NADP(+)</name>
        <dbReference type="ChEBI" id="CHEBI:58349"/>
    </ligand>
</feature>
<dbReference type="InterPro" id="IPR017927">
    <property type="entry name" value="FAD-bd_FR_type"/>
</dbReference>
<evidence type="ECO:0000256" key="4">
    <source>
        <dbReference type="ARBA" id="ARBA00022643"/>
    </source>
</evidence>
<dbReference type="SUPFAM" id="SSF52343">
    <property type="entry name" value="Ferredoxin reductase-like, C-terminal NADP-linked domain"/>
    <property type="match status" value="1"/>
</dbReference>
<name>A0A2V1B1D6_9ASCO</name>
<evidence type="ECO:0000256" key="10">
    <source>
        <dbReference type="ARBA" id="ARBA00022955"/>
    </source>
</evidence>
<dbReference type="GO" id="GO:0005741">
    <property type="term" value="C:mitochondrial outer membrane"/>
    <property type="evidence" value="ECO:0007669"/>
    <property type="project" value="UniProtKB-SubCell"/>
</dbReference>
<dbReference type="Pfam" id="PF00258">
    <property type="entry name" value="Flavodoxin_1"/>
    <property type="match status" value="1"/>
</dbReference>
<feature type="domain" description="FAD-binding FR-type" evidence="22">
    <location>
        <begin position="456"/>
        <end position="714"/>
    </location>
</feature>
<feature type="binding site" evidence="19">
    <location>
        <begin position="345"/>
        <end position="354"/>
    </location>
    <ligand>
        <name>FMN</name>
        <dbReference type="ChEBI" id="CHEBI:58210"/>
    </ligand>
</feature>
<comment type="subcellular location">
    <subcellularLocation>
        <location evidence="19">Endoplasmic reticulum membrane</location>
        <topology evidence="19">Single-pass membrane protein</topology>
        <orientation evidence="19">Cytoplasmic side</orientation>
    </subcellularLocation>
    <subcellularLocation>
        <location evidence="19">Mitochondrion outer membrane</location>
        <topology evidence="19">Single-pass membrane protein</topology>
        <orientation evidence="19">Cytoplasmic side</orientation>
    </subcellularLocation>
    <subcellularLocation>
        <location evidence="19">Cell membrane</location>
        <topology evidence="19">Single-pass membrane protein</topology>
        <orientation evidence="19">Cytoplasmic side</orientation>
    </subcellularLocation>
</comment>
<evidence type="ECO:0000259" key="21">
    <source>
        <dbReference type="PROSITE" id="PS50902"/>
    </source>
</evidence>
<keyword evidence="7 19" id="KW-0256">Endoplasmic reticulum</keyword>
<comment type="similarity">
    <text evidence="19">In the C-terminal section; belongs to the flavoprotein pyridine nucleotide cytochrome reductase family.</text>
</comment>
<dbReference type="GO" id="GO:0010181">
    <property type="term" value="F:FMN binding"/>
    <property type="evidence" value="ECO:0007669"/>
    <property type="project" value="UniProtKB-UniRule"/>
</dbReference>
<feature type="compositionally biased region" description="Polar residues" evidence="20">
    <location>
        <begin position="14"/>
        <end position="32"/>
    </location>
</feature>
<keyword evidence="9 19" id="KW-0521">NADP</keyword>
<accession>A0A2V1B1D6</accession>
<keyword evidence="6 19" id="KW-1000">Mitochondrion outer membrane</keyword>
<feature type="binding site" evidence="19">
    <location>
        <begin position="649"/>
        <end position="651"/>
    </location>
    <ligand>
        <name>FAD</name>
        <dbReference type="ChEBI" id="CHEBI:57692"/>
    </ligand>
</feature>
<keyword evidence="8 19" id="KW-0274">FAD</keyword>
<feature type="binding site" evidence="19">
    <location>
        <begin position="631"/>
        <end position="634"/>
    </location>
    <ligand>
        <name>FAD</name>
        <dbReference type="ChEBI" id="CHEBI:57692"/>
    </ligand>
</feature>
<dbReference type="PANTHER" id="PTHR19384">
    <property type="entry name" value="NITRIC OXIDE SYNTHASE-RELATED"/>
    <property type="match status" value="1"/>
</dbReference>
<evidence type="ECO:0000256" key="16">
    <source>
        <dbReference type="ARBA" id="ARBA00023136"/>
    </source>
</evidence>
<dbReference type="RefSeq" id="XP_025344606.1">
    <property type="nucleotide sequence ID" value="XM_025487590.1"/>
</dbReference>
<keyword evidence="5" id="KW-0812">Transmembrane</keyword>
<evidence type="ECO:0000256" key="20">
    <source>
        <dbReference type="SAM" id="MobiDB-lite"/>
    </source>
</evidence>
<dbReference type="InterPro" id="IPR001094">
    <property type="entry name" value="Flavdoxin-like"/>
</dbReference>
<dbReference type="InterPro" id="IPR002190">
    <property type="entry name" value="MHD_dom"/>
</dbReference>
<dbReference type="Gene3D" id="3.40.50.80">
    <property type="entry name" value="Nucleotide-binding domain of ferredoxin-NADP reductase (FNR) module"/>
    <property type="match status" value="1"/>
</dbReference>
<dbReference type="InterPro" id="IPR003097">
    <property type="entry name" value="CysJ-like_FAD-binding"/>
</dbReference>
<keyword evidence="15 19" id="KW-0496">Mitochondrion</keyword>
<comment type="similarity">
    <text evidence="19">Belongs to the NADPH--cytochrome P450 reductase family.</text>
</comment>
<evidence type="ECO:0000256" key="17">
    <source>
        <dbReference type="ARBA" id="ARBA00023166"/>
    </source>
</evidence>
<dbReference type="PROSITE" id="PS51384">
    <property type="entry name" value="FAD_FR"/>
    <property type="match status" value="1"/>
</dbReference>
<feature type="binding site" evidence="19">
    <location>
        <position position="872"/>
    </location>
    <ligand>
        <name>FAD</name>
        <dbReference type="ChEBI" id="CHEBI:57692"/>
    </ligand>
</feature>
<evidence type="ECO:0000256" key="6">
    <source>
        <dbReference type="ARBA" id="ARBA00022787"/>
    </source>
</evidence>
<dbReference type="InterPro" id="IPR001433">
    <property type="entry name" value="OxRdtase_FAD/NAD-bd"/>
</dbReference>
<dbReference type="HAMAP" id="MF_03212">
    <property type="entry name" value="NCPR"/>
    <property type="match status" value="1"/>
</dbReference>
<evidence type="ECO:0000256" key="9">
    <source>
        <dbReference type="ARBA" id="ARBA00022857"/>
    </source>
</evidence>
<gene>
    <name evidence="23" type="ORF">CXQ85_003958</name>
</gene>
<keyword evidence="10 19" id="KW-0752">Steroid biosynthesis</keyword>
<dbReference type="CDD" id="cd06204">
    <property type="entry name" value="CYPOR"/>
    <property type="match status" value="1"/>
</dbReference>
<evidence type="ECO:0000256" key="14">
    <source>
        <dbReference type="ARBA" id="ARBA00023098"/>
    </source>
</evidence>
<evidence type="ECO:0000313" key="24">
    <source>
        <dbReference type="Proteomes" id="UP000244309"/>
    </source>
</evidence>
<dbReference type="EC" id="1.6.2.4" evidence="19"/>
<sequence length="872" mass="97413">MPKRGYEDRDYGPTSPSNTLEADSNEQTTSVDDTVMRPIVRMIVTRESRNLKTRKEHVSMALKEHGKGASLRTKEPLIDAELRDIFGLSVLFEKSSLEINSNLDHRSRFLLQKLLHSDSDGYPPSIVRNRLSNLYFLPQSKKSEGTLDSLAYVHGGLTMMVICTIIVSEGNIQESTLLQTLAEFGVPSNLGLSVPNYTLDFAVIAGLALAVAFYFGREFIFGADQATSAGFVAGGDDNDRDLKATLKKNNKNAVVFFGSQTGTAEDYATKLAKELHSKFGLSVLIADMADYDYDNFQDMNSDYLFFFLVATYGEGEPTDNAVEFFNWLEGDADQITNVKYTVFGLGNSTYEFYNAMGAKLNDRFEALGAERIAPYGQGDDGIGTMDEDFLSWKEECFDSLKNNLDLEEREVEYEPSFKLIEQDSQVASADGVSNGEPNKAYVDMSKDLSKGPFDHTHPYLAPVSTTRELFVSNDRSCVHAEFDISDSNLRYSTGDHLAIWPSNSNNNVSRFLECFGYSARKDEVFSLQALDTTVSIPFPVPITYEAAVRHHMEISGPISRQALASIAPFAPDEETKKEALRLGGDKVLFAKEIHDCNLNLSDALLKISKGTKWDSVPFVFLVELMPSLQPRYYSISSSSLSEKTSIHVTAVVEVEKFDDHIVSGVATNLLKDIEVHQNATKFAHNINYDLKGPKNKFSGFKLPVHVRRSTFKLPSNPGTPVILVGPGTGVAPMRGFVRERTRLLKQDSNVTIGKTLLFYGCRNSKEDFLYKEEWPEYAKELGDSFEMDVAFSRETDQKVYVQDKILARAETVDELLKNGAYVYVCGDASKMARDVQSTFVKIISTQRGLPEEKAAELVRSLKVQNRYQEDVW</sequence>
<dbReference type="FunFam" id="3.40.50.360:FF:000036">
    <property type="entry name" value="NADPH--cytochrome P450 reductase"/>
    <property type="match status" value="1"/>
</dbReference>
<feature type="binding site" evidence="19">
    <location>
        <begin position="310"/>
        <end position="313"/>
    </location>
    <ligand>
        <name>FMN</name>
        <dbReference type="ChEBI" id="CHEBI:58210"/>
    </ligand>
</feature>
<dbReference type="GO" id="GO:0005789">
    <property type="term" value="C:endoplasmic reticulum membrane"/>
    <property type="evidence" value="ECO:0007669"/>
    <property type="project" value="UniProtKB-SubCell"/>
</dbReference>
<dbReference type="GeneID" id="37009288"/>
<evidence type="ECO:0000313" key="23">
    <source>
        <dbReference type="EMBL" id="PVH23666.1"/>
    </source>
</evidence>
<dbReference type="PANTHER" id="PTHR19384:SF17">
    <property type="entry name" value="NADPH--CYTOCHROME P450 REDUCTASE"/>
    <property type="match status" value="1"/>
</dbReference>